<comment type="subcellular location">
    <subcellularLocation>
        <location evidence="3">Cell membrane</location>
        <topology evidence="3">Lipid-anchor</topology>
        <topology evidence="3">GPI-anchor</topology>
    </subcellularLocation>
    <subcellularLocation>
        <location evidence="2">Secreted</location>
        <location evidence="2">Cell wall</location>
    </subcellularLocation>
</comment>
<evidence type="ECO:0000256" key="3">
    <source>
        <dbReference type="ARBA" id="ARBA00004609"/>
    </source>
</evidence>
<keyword evidence="19" id="KW-0624">Polysaccharide degradation</keyword>
<evidence type="ECO:0000256" key="12">
    <source>
        <dbReference type="ARBA" id="ARBA00023024"/>
    </source>
</evidence>
<keyword evidence="11" id="KW-0378">Hydrolase</keyword>
<dbReference type="GO" id="GO:0009272">
    <property type="term" value="P:fungal-type cell wall biogenesis"/>
    <property type="evidence" value="ECO:0007669"/>
    <property type="project" value="UniProtKB-ARBA"/>
</dbReference>
<dbReference type="Gene3D" id="3.20.20.370">
    <property type="entry name" value="Glycoside hydrolase/deacetylase"/>
    <property type="match status" value="1"/>
</dbReference>
<keyword evidence="18" id="KW-0961">Cell wall biogenesis/degradation</keyword>
<evidence type="ECO:0000256" key="15">
    <source>
        <dbReference type="ARBA" id="ARBA00023277"/>
    </source>
</evidence>
<evidence type="ECO:0000256" key="8">
    <source>
        <dbReference type="ARBA" id="ARBA00022622"/>
    </source>
</evidence>
<evidence type="ECO:0000256" key="21">
    <source>
        <dbReference type="ARBA" id="ARBA00048494"/>
    </source>
</evidence>
<protein>
    <recommendedName>
        <fullName evidence="20">chitin deacetylase</fullName>
        <ecNumber evidence="20">3.5.1.41</ecNumber>
    </recommendedName>
</protein>
<keyword evidence="5" id="KW-1003">Cell membrane</keyword>
<dbReference type="GO" id="GO:0006032">
    <property type="term" value="P:chitin catabolic process"/>
    <property type="evidence" value="ECO:0007669"/>
    <property type="project" value="UniProtKB-KW"/>
</dbReference>
<dbReference type="GO" id="GO:0004099">
    <property type="term" value="F:chitin deacetylase activity"/>
    <property type="evidence" value="ECO:0007669"/>
    <property type="project" value="UniProtKB-EC"/>
</dbReference>
<evidence type="ECO:0000256" key="10">
    <source>
        <dbReference type="ARBA" id="ARBA00022729"/>
    </source>
</evidence>
<name>A0A0C9W210_SPHS4</name>
<dbReference type="GO" id="GO:0071555">
    <property type="term" value="P:cell wall organization"/>
    <property type="evidence" value="ECO:0007669"/>
    <property type="project" value="UniProtKB-KW"/>
</dbReference>
<feature type="signal peptide" evidence="23">
    <location>
        <begin position="1"/>
        <end position="16"/>
    </location>
</feature>
<sequence>MRSLVVAVVAALLVAAQSPSPTSSVSSISGAPPPNGTATAPTNGSGPPTFAVTLASTNPTAIPLASIVATLPVTATTIPLPTSETAGAVPTGVAGAPPLPNILGINPKDYPPLDHPPPTDSPEVQQWIAQLSNFEFPNISVTQTGGCPNNTDAAKDPTRCWWTCGQCFQSTDIVTCPDKLTWGSSFDDGPAPYTPNLLNYLNQQNLKTTFFVVGSRVISRPDYLRTQYMSGHQIAVHTWSHFPLTTLTNEQIIAEFGWSKKVIKDVLGVQPIYMRPPFGDIDDRVRAISAAMGLTPVIWTSGKASNNVSFDTGDFNIDAGTISSSGVLKNFTNILRNATVINSGFIVLEHDLFQQSVELATGYVLPAALAMNLSIQPIVQCQHMPLSNAYLETNDNSTNPLPTGVGGTPLATKPPSSTGGSSSSGSGGSGSNTKGSNGDVKTLSIGILSSMLAALIGSLAVCC</sequence>
<evidence type="ECO:0000256" key="7">
    <source>
        <dbReference type="ARBA" id="ARBA00022525"/>
    </source>
</evidence>
<feature type="chain" id="PRO_5002215620" description="chitin deacetylase" evidence="23">
    <location>
        <begin position="17"/>
        <end position="463"/>
    </location>
</feature>
<evidence type="ECO:0000256" key="11">
    <source>
        <dbReference type="ARBA" id="ARBA00022801"/>
    </source>
</evidence>
<dbReference type="SUPFAM" id="SSF88713">
    <property type="entry name" value="Glycoside hydrolase/deacetylase"/>
    <property type="match status" value="1"/>
</dbReference>
<evidence type="ECO:0000256" key="18">
    <source>
        <dbReference type="ARBA" id="ARBA00023316"/>
    </source>
</evidence>
<dbReference type="InterPro" id="IPR011330">
    <property type="entry name" value="Glyco_hydro/deAcase_b/a-brl"/>
</dbReference>
<evidence type="ECO:0000256" key="19">
    <source>
        <dbReference type="ARBA" id="ARBA00023326"/>
    </source>
</evidence>
<dbReference type="InterPro" id="IPR002509">
    <property type="entry name" value="NODB_dom"/>
</dbReference>
<dbReference type="GO" id="GO:0000272">
    <property type="term" value="P:polysaccharide catabolic process"/>
    <property type="evidence" value="ECO:0007669"/>
    <property type="project" value="UniProtKB-KW"/>
</dbReference>
<feature type="region of interest" description="Disordered" evidence="22">
    <location>
        <begin position="20"/>
        <end position="46"/>
    </location>
</feature>
<dbReference type="GO" id="GO:0005886">
    <property type="term" value="C:plasma membrane"/>
    <property type="evidence" value="ECO:0007669"/>
    <property type="project" value="UniProtKB-SubCell"/>
</dbReference>
<accession>A0A0C9W210</accession>
<evidence type="ECO:0000256" key="4">
    <source>
        <dbReference type="ARBA" id="ARBA00010973"/>
    </source>
</evidence>
<comment type="cofactor">
    <cofactor evidence="1">
        <name>Co(2+)</name>
        <dbReference type="ChEBI" id="CHEBI:48828"/>
    </cofactor>
</comment>
<evidence type="ECO:0000313" key="26">
    <source>
        <dbReference type="Proteomes" id="UP000054279"/>
    </source>
</evidence>
<evidence type="ECO:0000256" key="14">
    <source>
        <dbReference type="ARBA" id="ARBA00023180"/>
    </source>
</evidence>
<dbReference type="PROSITE" id="PS51677">
    <property type="entry name" value="NODB"/>
    <property type="match status" value="1"/>
</dbReference>
<keyword evidence="6" id="KW-0134">Cell wall</keyword>
<feature type="compositionally biased region" description="Low complexity" evidence="22">
    <location>
        <begin position="20"/>
        <end position="44"/>
    </location>
</feature>
<keyword evidence="26" id="KW-1185">Reference proteome</keyword>
<keyword evidence="10 23" id="KW-0732">Signal</keyword>
<feature type="compositionally biased region" description="Low complexity" evidence="22">
    <location>
        <begin position="413"/>
        <end position="424"/>
    </location>
</feature>
<dbReference type="InterPro" id="IPR050248">
    <property type="entry name" value="Polysacc_deacetylase_ArnD"/>
</dbReference>
<dbReference type="GO" id="GO:0098552">
    <property type="term" value="C:side of membrane"/>
    <property type="evidence" value="ECO:0007669"/>
    <property type="project" value="UniProtKB-KW"/>
</dbReference>
<evidence type="ECO:0000256" key="9">
    <source>
        <dbReference type="ARBA" id="ARBA00022723"/>
    </source>
</evidence>
<gene>
    <name evidence="25" type="ORF">M422DRAFT_29740</name>
</gene>
<feature type="region of interest" description="Disordered" evidence="22">
    <location>
        <begin position="393"/>
        <end position="436"/>
    </location>
</feature>
<organism evidence="25 26">
    <name type="scientific">Sphaerobolus stellatus (strain SS14)</name>
    <dbReference type="NCBI Taxonomy" id="990650"/>
    <lineage>
        <taxon>Eukaryota</taxon>
        <taxon>Fungi</taxon>
        <taxon>Dikarya</taxon>
        <taxon>Basidiomycota</taxon>
        <taxon>Agaricomycotina</taxon>
        <taxon>Agaricomycetes</taxon>
        <taxon>Phallomycetidae</taxon>
        <taxon>Geastrales</taxon>
        <taxon>Sphaerobolaceae</taxon>
        <taxon>Sphaerobolus</taxon>
    </lineage>
</organism>
<evidence type="ECO:0000259" key="24">
    <source>
        <dbReference type="PROSITE" id="PS51677"/>
    </source>
</evidence>
<keyword evidence="17" id="KW-0449">Lipoprotein</keyword>
<dbReference type="EMBL" id="KN837111">
    <property type="protein sequence ID" value="KIJ45620.1"/>
    <property type="molecule type" value="Genomic_DNA"/>
</dbReference>
<dbReference type="HOGENOM" id="CLU_030200_2_0_1"/>
<keyword evidence="13" id="KW-0472">Membrane</keyword>
<dbReference type="PANTHER" id="PTHR10587:SF133">
    <property type="entry name" value="CHITIN DEACETYLASE 1-RELATED"/>
    <property type="match status" value="1"/>
</dbReference>
<keyword evidence="8" id="KW-0336">GPI-anchor</keyword>
<evidence type="ECO:0000256" key="22">
    <source>
        <dbReference type="SAM" id="MobiDB-lite"/>
    </source>
</evidence>
<dbReference type="Proteomes" id="UP000054279">
    <property type="component" value="Unassembled WGS sequence"/>
</dbReference>
<evidence type="ECO:0000256" key="23">
    <source>
        <dbReference type="SAM" id="SignalP"/>
    </source>
</evidence>
<evidence type="ECO:0000256" key="20">
    <source>
        <dbReference type="ARBA" id="ARBA00024056"/>
    </source>
</evidence>
<keyword evidence="9" id="KW-0479">Metal-binding</keyword>
<keyword evidence="12" id="KW-0146">Chitin degradation</keyword>
<dbReference type="Pfam" id="PF01522">
    <property type="entry name" value="Polysacc_deac_1"/>
    <property type="match status" value="1"/>
</dbReference>
<comment type="catalytic activity">
    <reaction evidence="21">
        <text>[(1-&gt;4)-N-acetyl-beta-D-glucosaminyl](n) + n H2O = chitosan + n acetate</text>
        <dbReference type="Rhea" id="RHEA:10464"/>
        <dbReference type="Rhea" id="RHEA-COMP:9593"/>
        <dbReference type="Rhea" id="RHEA-COMP:9597"/>
        <dbReference type="ChEBI" id="CHEBI:15377"/>
        <dbReference type="ChEBI" id="CHEBI:17029"/>
        <dbReference type="ChEBI" id="CHEBI:30089"/>
        <dbReference type="ChEBI" id="CHEBI:57704"/>
        <dbReference type="EC" id="3.5.1.41"/>
    </reaction>
    <physiologicalReaction direction="left-to-right" evidence="21">
        <dbReference type="Rhea" id="RHEA:10465"/>
    </physiologicalReaction>
</comment>
<reference evidence="25 26" key="1">
    <citation type="submission" date="2014-06" db="EMBL/GenBank/DDBJ databases">
        <title>Evolutionary Origins and Diversification of the Mycorrhizal Mutualists.</title>
        <authorList>
            <consortium name="DOE Joint Genome Institute"/>
            <consortium name="Mycorrhizal Genomics Consortium"/>
            <person name="Kohler A."/>
            <person name="Kuo A."/>
            <person name="Nagy L.G."/>
            <person name="Floudas D."/>
            <person name="Copeland A."/>
            <person name="Barry K.W."/>
            <person name="Cichocki N."/>
            <person name="Veneault-Fourrey C."/>
            <person name="LaButti K."/>
            <person name="Lindquist E.A."/>
            <person name="Lipzen A."/>
            <person name="Lundell T."/>
            <person name="Morin E."/>
            <person name="Murat C."/>
            <person name="Riley R."/>
            <person name="Ohm R."/>
            <person name="Sun H."/>
            <person name="Tunlid A."/>
            <person name="Henrissat B."/>
            <person name="Grigoriev I.V."/>
            <person name="Hibbett D.S."/>
            <person name="Martin F."/>
        </authorList>
    </citation>
    <scope>NUCLEOTIDE SEQUENCE [LARGE SCALE GENOMIC DNA]</scope>
    <source>
        <strain evidence="25 26">SS14</strain>
    </source>
</reference>
<dbReference type="PANTHER" id="PTHR10587">
    <property type="entry name" value="GLYCOSYL TRANSFERASE-RELATED"/>
    <property type="match status" value="1"/>
</dbReference>
<evidence type="ECO:0000256" key="1">
    <source>
        <dbReference type="ARBA" id="ARBA00001941"/>
    </source>
</evidence>
<dbReference type="AlphaFoldDB" id="A0A0C9W210"/>
<dbReference type="GO" id="GO:0046872">
    <property type="term" value="F:metal ion binding"/>
    <property type="evidence" value="ECO:0007669"/>
    <property type="project" value="UniProtKB-KW"/>
</dbReference>
<evidence type="ECO:0000256" key="17">
    <source>
        <dbReference type="ARBA" id="ARBA00023288"/>
    </source>
</evidence>
<evidence type="ECO:0000313" key="25">
    <source>
        <dbReference type="EMBL" id="KIJ45620.1"/>
    </source>
</evidence>
<proteinExistence type="inferred from homology"/>
<comment type="similarity">
    <text evidence="4">Belongs to the polysaccharide deacetylase family.</text>
</comment>
<keyword evidence="7" id="KW-0964">Secreted</keyword>
<evidence type="ECO:0000256" key="5">
    <source>
        <dbReference type="ARBA" id="ARBA00022475"/>
    </source>
</evidence>
<evidence type="ECO:0000256" key="13">
    <source>
        <dbReference type="ARBA" id="ARBA00023136"/>
    </source>
</evidence>
<keyword evidence="16" id="KW-0170">Cobalt</keyword>
<evidence type="ECO:0000256" key="6">
    <source>
        <dbReference type="ARBA" id="ARBA00022512"/>
    </source>
</evidence>
<dbReference type="FunFam" id="3.20.20.370:FF:000004">
    <property type="entry name" value="Related to Chitin deacetylase"/>
    <property type="match status" value="1"/>
</dbReference>
<keyword evidence="15" id="KW-0119">Carbohydrate metabolism</keyword>
<dbReference type="EC" id="3.5.1.41" evidence="20"/>
<evidence type="ECO:0000256" key="2">
    <source>
        <dbReference type="ARBA" id="ARBA00004191"/>
    </source>
</evidence>
<feature type="domain" description="NodB homology" evidence="24">
    <location>
        <begin position="180"/>
        <end position="376"/>
    </location>
</feature>
<dbReference type="OrthoDB" id="407355at2759"/>
<evidence type="ECO:0000256" key="16">
    <source>
        <dbReference type="ARBA" id="ARBA00023285"/>
    </source>
</evidence>
<keyword evidence="14" id="KW-0325">Glycoprotein</keyword>